<sequence>DEVFGFVGDVLVEAEEDGVKGVSCGDFLGDVLTELLIEACSCSELEEEEEEIELSSNDMDLLGISFSFNDTAPAPVLAPAP</sequence>
<organism evidence="1 2">
    <name type="scientific">Wickerhamomyces pijperi</name>
    <name type="common">Yeast</name>
    <name type="synonym">Pichia pijperi</name>
    <dbReference type="NCBI Taxonomy" id="599730"/>
    <lineage>
        <taxon>Eukaryota</taxon>
        <taxon>Fungi</taxon>
        <taxon>Dikarya</taxon>
        <taxon>Ascomycota</taxon>
        <taxon>Saccharomycotina</taxon>
        <taxon>Saccharomycetes</taxon>
        <taxon>Phaffomycetales</taxon>
        <taxon>Wickerhamomycetaceae</taxon>
        <taxon>Wickerhamomyces</taxon>
    </lineage>
</organism>
<evidence type="ECO:0000313" key="1">
    <source>
        <dbReference type="EMBL" id="KAH3688879.1"/>
    </source>
</evidence>
<feature type="non-terminal residue" evidence="1">
    <location>
        <position position="1"/>
    </location>
</feature>
<protein>
    <submittedName>
        <fullName evidence="1">Uncharacterized protein</fullName>
    </submittedName>
</protein>
<accession>A0A9P8TSE7</accession>
<gene>
    <name evidence="1" type="ORF">WICPIJ_000124</name>
</gene>
<dbReference type="AlphaFoldDB" id="A0A9P8TSE7"/>
<keyword evidence="2" id="KW-1185">Reference proteome</keyword>
<comment type="caution">
    <text evidence="1">The sequence shown here is derived from an EMBL/GenBank/DDBJ whole genome shotgun (WGS) entry which is preliminary data.</text>
</comment>
<dbReference type="Proteomes" id="UP000774326">
    <property type="component" value="Unassembled WGS sequence"/>
</dbReference>
<dbReference type="EMBL" id="JAEUBG010000073">
    <property type="protein sequence ID" value="KAH3688879.1"/>
    <property type="molecule type" value="Genomic_DNA"/>
</dbReference>
<proteinExistence type="predicted"/>
<reference evidence="1" key="1">
    <citation type="journal article" date="2021" name="Open Biol.">
        <title>Shared evolutionary footprints suggest mitochondrial oxidative damage underlies multiple complex I losses in fungi.</title>
        <authorList>
            <person name="Schikora-Tamarit M.A."/>
            <person name="Marcet-Houben M."/>
            <person name="Nosek J."/>
            <person name="Gabaldon T."/>
        </authorList>
    </citation>
    <scope>NUCLEOTIDE SEQUENCE</scope>
    <source>
        <strain evidence="1">CBS2887</strain>
    </source>
</reference>
<evidence type="ECO:0000313" key="2">
    <source>
        <dbReference type="Proteomes" id="UP000774326"/>
    </source>
</evidence>
<reference evidence="1" key="2">
    <citation type="submission" date="2021-01" db="EMBL/GenBank/DDBJ databases">
        <authorList>
            <person name="Schikora-Tamarit M.A."/>
        </authorList>
    </citation>
    <scope>NUCLEOTIDE SEQUENCE</scope>
    <source>
        <strain evidence="1">CBS2887</strain>
    </source>
</reference>
<name>A0A9P8TSE7_WICPI</name>